<sequence>MILLALDFKDINESFYSEDGKSLIKVNDTSPYLRISAKCEKIQNECFNGLISLISFSFEDNPNLTTIGSNSFNDCLFLTTINLSYCNKLKYIREKAFYGCNRVEKILLPKGLLEISSGAFIYCNLIKSILVPASVEKIGDRAFVSCSKLENVTFEEGSNLTSLEHHVFYDTNITSFQIPEKVSKINGAAFSDAKLTNLTIHPKNKFFVIENNNFVLSPNKIILFFICNKSSEIPDSVTTLGDSCFENSNIKSITFPNSVISLGENCFWGTNFQTIELPGSLITIGVGCFFGSPINSITIPENVKNINSYAFNFCTNLTNITFLGPFDYIGRGVFEYCISLELIIFHCPPFIIFGDYFISRTSPDCTMCFANKTLFSNETIQKICMYRFHI</sequence>
<dbReference type="Pfam" id="PF13306">
    <property type="entry name" value="LRR_5"/>
    <property type="match status" value="2"/>
</dbReference>
<dbReference type="AlphaFoldDB" id="A2DXA5"/>
<dbReference type="InterPro" id="IPR032675">
    <property type="entry name" value="LRR_dom_sf"/>
</dbReference>
<reference evidence="1" key="2">
    <citation type="journal article" date="2007" name="Science">
        <title>Draft genome sequence of the sexually transmitted pathogen Trichomonas vaginalis.</title>
        <authorList>
            <person name="Carlton J.M."/>
            <person name="Hirt R.P."/>
            <person name="Silva J.C."/>
            <person name="Delcher A.L."/>
            <person name="Schatz M."/>
            <person name="Zhao Q."/>
            <person name="Wortman J.R."/>
            <person name="Bidwell S.L."/>
            <person name="Alsmark U.C.M."/>
            <person name="Besteiro S."/>
            <person name="Sicheritz-Ponten T."/>
            <person name="Noel C.J."/>
            <person name="Dacks J.B."/>
            <person name="Foster P.G."/>
            <person name="Simillion C."/>
            <person name="Van de Peer Y."/>
            <person name="Miranda-Saavedra D."/>
            <person name="Barton G.J."/>
            <person name="Westrop G.D."/>
            <person name="Mueller S."/>
            <person name="Dessi D."/>
            <person name="Fiori P.L."/>
            <person name="Ren Q."/>
            <person name="Paulsen I."/>
            <person name="Zhang H."/>
            <person name="Bastida-Corcuera F.D."/>
            <person name="Simoes-Barbosa A."/>
            <person name="Brown M.T."/>
            <person name="Hayes R.D."/>
            <person name="Mukherjee M."/>
            <person name="Okumura C.Y."/>
            <person name="Schneider R."/>
            <person name="Smith A.J."/>
            <person name="Vanacova S."/>
            <person name="Villalvazo M."/>
            <person name="Haas B.J."/>
            <person name="Pertea M."/>
            <person name="Feldblyum T.V."/>
            <person name="Utterback T.R."/>
            <person name="Shu C.L."/>
            <person name="Osoegawa K."/>
            <person name="de Jong P.J."/>
            <person name="Hrdy I."/>
            <person name="Horvathova L."/>
            <person name="Zubacova Z."/>
            <person name="Dolezal P."/>
            <person name="Malik S.B."/>
            <person name="Logsdon J.M. Jr."/>
            <person name="Henze K."/>
            <person name="Gupta A."/>
            <person name="Wang C.C."/>
            <person name="Dunne R.L."/>
            <person name="Upcroft J.A."/>
            <person name="Upcroft P."/>
            <person name="White O."/>
            <person name="Salzberg S.L."/>
            <person name="Tang P."/>
            <person name="Chiu C.-H."/>
            <person name="Lee Y.-S."/>
            <person name="Embley T.M."/>
            <person name="Coombs G.H."/>
            <person name="Mottram J.C."/>
            <person name="Tachezy J."/>
            <person name="Fraser-Liggett C.M."/>
            <person name="Johnson P.J."/>
        </authorList>
    </citation>
    <scope>NUCLEOTIDE SEQUENCE [LARGE SCALE GENOMIC DNA]</scope>
    <source>
        <strain evidence="1">G3</strain>
    </source>
</reference>
<organism evidence="1 2">
    <name type="scientific">Trichomonas vaginalis (strain ATCC PRA-98 / G3)</name>
    <dbReference type="NCBI Taxonomy" id="412133"/>
    <lineage>
        <taxon>Eukaryota</taxon>
        <taxon>Metamonada</taxon>
        <taxon>Parabasalia</taxon>
        <taxon>Trichomonadida</taxon>
        <taxon>Trichomonadidae</taxon>
        <taxon>Trichomonas</taxon>
    </lineage>
</organism>
<evidence type="ECO:0000313" key="2">
    <source>
        <dbReference type="Proteomes" id="UP000001542"/>
    </source>
</evidence>
<proteinExistence type="predicted"/>
<dbReference type="KEGG" id="tva:4772987"/>
<dbReference type="InterPro" id="IPR026906">
    <property type="entry name" value="LRR_5"/>
</dbReference>
<reference evidence="1" key="1">
    <citation type="submission" date="2006-10" db="EMBL/GenBank/DDBJ databases">
        <authorList>
            <person name="Amadeo P."/>
            <person name="Zhao Q."/>
            <person name="Wortman J."/>
            <person name="Fraser-Liggett C."/>
            <person name="Carlton J."/>
        </authorList>
    </citation>
    <scope>NUCLEOTIDE SEQUENCE</scope>
    <source>
        <strain evidence="1">G3</strain>
    </source>
</reference>
<dbReference type="VEuPathDB" id="TrichDB:TVAGG3_0672980"/>
<dbReference type="SUPFAM" id="SSF52058">
    <property type="entry name" value="L domain-like"/>
    <property type="match status" value="2"/>
</dbReference>
<dbReference type="PANTHER" id="PTHR45661:SF3">
    <property type="entry name" value="IG-LIKE DOMAIN-CONTAINING PROTEIN"/>
    <property type="match status" value="1"/>
</dbReference>
<dbReference type="STRING" id="5722.A2DXA5"/>
<gene>
    <name evidence="1" type="ORF">TVAG_397180</name>
</gene>
<dbReference type="Proteomes" id="UP000001542">
    <property type="component" value="Unassembled WGS sequence"/>
</dbReference>
<dbReference type="RefSeq" id="XP_001327210.1">
    <property type="nucleotide sequence ID" value="XM_001327175.1"/>
</dbReference>
<evidence type="ECO:0000313" key="1">
    <source>
        <dbReference type="EMBL" id="EAY14987.1"/>
    </source>
</evidence>
<name>A2DXA5_TRIV3</name>
<dbReference type="Gene3D" id="3.80.10.10">
    <property type="entry name" value="Ribonuclease Inhibitor"/>
    <property type="match status" value="2"/>
</dbReference>
<dbReference type="PANTHER" id="PTHR45661">
    <property type="entry name" value="SURFACE ANTIGEN"/>
    <property type="match status" value="1"/>
</dbReference>
<keyword evidence="2" id="KW-1185">Reference proteome</keyword>
<protein>
    <submittedName>
        <fullName evidence="1">Surface antigen BspA-like</fullName>
    </submittedName>
</protein>
<dbReference type="InParanoid" id="A2DXA5"/>
<dbReference type="EMBL" id="DS113262">
    <property type="protein sequence ID" value="EAY14987.1"/>
    <property type="molecule type" value="Genomic_DNA"/>
</dbReference>
<accession>A2DXA5</accession>
<dbReference type="InterPro" id="IPR053139">
    <property type="entry name" value="Surface_bspA-like"/>
</dbReference>
<dbReference type="OrthoDB" id="6363818at2759"/>
<dbReference type="VEuPathDB" id="TrichDB:TVAG_396840"/>